<sequence length="338" mass="37014">MYFHRLFGFSVLSGFLFATTVFGVLFTAPGNTSSVLGEASRETVTVVPGQQKPDVATRVLTNESASYAMTIPGGWDVDDTHQGAVVLSHPDGMFTVSVITDAVNGTDIPLHSDEMFSFLEKEPASERTVIESGRVNLGALTFNDQPAVRFATYEESLKQYILTTWVRYNGHQYFLQVASDTERHIPALQEYVTTAFSSFRFIDGQAGCPAGHLLFTSQTFTVCYPERLSPMGGIAGEQYVFSSDDERLVIEPAFTSSWPIHVCNFERAVTIGDYQATRTIFRNELSGGCGDIVGFGTTIDTGAASPWYIGLYRENGSYGHEDEFAGIEQTLAITQGSL</sequence>
<comment type="caution">
    <text evidence="1">The sequence shown here is derived from an EMBL/GenBank/DDBJ whole genome shotgun (WGS) entry which is preliminary data.</text>
</comment>
<dbReference type="AlphaFoldDB" id="A0A1F7JC36"/>
<evidence type="ECO:0000313" key="2">
    <source>
        <dbReference type="Proteomes" id="UP000178486"/>
    </source>
</evidence>
<organism evidence="1 2">
    <name type="scientific">Candidatus Roizmanbacteria bacterium RIFCSPLOWO2_01_FULL_45_11</name>
    <dbReference type="NCBI Taxonomy" id="1802070"/>
    <lineage>
        <taxon>Bacteria</taxon>
        <taxon>Candidatus Roizmaniibacteriota</taxon>
    </lineage>
</organism>
<gene>
    <name evidence="1" type="ORF">A3B56_02255</name>
</gene>
<protein>
    <submittedName>
        <fullName evidence="1">Uncharacterized protein</fullName>
    </submittedName>
</protein>
<evidence type="ECO:0000313" key="1">
    <source>
        <dbReference type="EMBL" id="OGK53162.1"/>
    </source>
</evidence>
<dbReference type="Proteomes" id="UP000178486">
    <property type="component" value="Unassembled WGS sequence"/>
</dbReference>
<proteinExistence type="predicted"/>
<dbReference type="EMBL" id="MGAU01000067">
    <property type="protein sequence ID" value="OGK53162.1"/>
    <property type="molecule type" value="Genomic_DNA"/>
</dbReference>
<accession>A0A1F7JC36</accession>
<name>A0A1F7JC36_9BACT</name>
<reference evidence="1 2" key="1">
    <citation type="journal article" date="2016" name="Nat. Commun.">
        <title>Thousands of microbial genomes shed light on interconnected biogeochemical processes in an aquifer system.</title>
        <authorList>
            <person name="Anantharaman K."/>
            <person name="Brown C.T."/>
            <person name="Hug L.A."/>
            <person name="Sharon I."/>
            <person name="Castelle C.J."/>
            <person name="Probst A.J."/>
            <person name="Thomas B.C."/>
            <person name="Singh A."/>
            <person name="Wilkins M.J."/>
            <person name="Karaoz U."/>
            <person name="Brodie E.L."/>
            <person name="Williams K.H."/>
            <person name="Hubbard S.S."/>
            <person name="Banfield J.F."/>
        </authorList>
    </citation>
    <scope>NUCLEOTIDE SEQUENCE [LARGE SCALE GENOMIC DNA]</scope>
</reference>